<proteinExistence type="predicted"/>
<dbReference type="AlphaFoldDB" id="A0A1G6JQQ2"/>
<sequence length="429" mass="45452">MTNTLKDTVRAHISDPSVSGLIGEVEYEPLGGRSAAVAPPTYAGDVADKKKALTHAYTQSAFVPARRGDGWLLDIAQYPDGAPRTAPRVVIDSVGSQSGRAETALWTEQSRLNVRLPGIVVSGTAAAESSDDPAVRRALDINVSSWELAHRHVDAWIRFATQDGTTQIWQQTATDAGSTDNLKAIITAASPENANLLFSHFPNACLYGFWLSSGVAARHRLARAYSSEITGFGAHAVAAGATKLDAAGGASNESGATVNDALQLTVEAKRTTKTKRPSEFGFGQVPNHPEDRAYVCELILQQTSLSLQVLRSLKYDSPEQATAATTVLTLLALAGHYLSSQDGFLRSGCSLVAVDERWGWRRRGSRTPGPLVISGLDEIVDALREALADAEATGLSFAAPVTVGLSDAEAGLITARVTTEITKTTIDEG</sequence>
<evidence type="ECO:0000313" key="1">
    <source>
        <dbReference type="EMBL" id="SDC21023.1"/>
    </source>
</evidence>
<dbReference type="EMBL" id="FMYH01000002">
    <property type="protein sequence ID" value="SDC21023.1"/>
    <property type="molecule type" value="Genomic_DNA"/>
</dbReference>
<dbReference type="InterPro" id="IPR013403">
    <property type="entry name" value="CRISPR-assoc_prot_Csb1/Cas7u"/>
</dbReference>
<evidence type="ECO:0000313" key="2">
    <source>
        <dbReference type="Proteomes" id="UP000199039"/>
    </source>
</evidence>
<dbReference type="RefSeq" id="WP_093181926.1">
    <property type="nucleotide sequence ID" value="NZ_FMYH01000002.1"/>
</dbReference>
<dbReference type="NCBIfam" id="TIGR02570">
    <property type="entry name" value="cas7_GSU0053"/>
    <property type="match status" value="1"/>
</dbReference>
<reference evidence="1 2" key="1">
    <citation type="submission" date="2016-09" db="EMBL/GenBank/DDBJ databases">
        <authorList>
            <person name="Capua I."/>
            <person name="De Benedictis P."/>
            <person name="Joannis T."/>
            <person name="Lombin L.H."/>
            <person name="Cattoli G."/>
        </authorList>
    </citation>
    <scope>NUCLEOTIDE SEQUENCE [LARGE SCALE GENOMIC DNA]</scope>
    <source>
        <strain evidence="1 2">ISLP-3</strain>
    </source>
</reference>
<dbReference type="OrthoDB" id="4771379at2"/>
<gene>
    <name evidence="1" type="ORF">SAMN05216410_1392</name>
</gene>
<accession>A0A1G6JQQ2</accession>
<name>A0A1G6JQQ2_9MICO</name>
<organism evidence="1 2">
    <name type="scientific">Sanguibacter gelidistatuariae</name>
    <dbReference type="NCBI Taxonomy" id="1814289"/>
    <lineage>
        <taxon>Bacteria</taxon>
        <taxon>Bacillati</taxon>
        <taxon>Actinomycetota</taxon>
        <taxon>Actinomycetes</taxon>
        <taxon>Micrococcales</taxon>
        <taxon>Sanguibacteraceae</taxon>
        <taxon>Sanguibacter</taxon>
    </lineage>
</organism>
<dbReference type="Proteomes" id="UP000199039">
    <property type="component" value="Unassembled WGS sequence"/>
</dbReference>
<dbReference type="Pfam" id="PF09617">
    <property type="entry name" value="Cas_GSU0053"/>
    <property type="match status" value="1"/>
</dbReference>
<dbReference type="STRING" id="1814289.SAMN05216410_1392"/>
<keyword evidence="2" id="KW-1185">Reference proteome</keyword>
<protein>
    <submittedName>
        <fullName evidence="1">CRISPR-associated protein Csb1</fullName>
    </submittedName>
</protein>